<sequence>MATSELQKLSLGYEVKGLVLSHLLSARQGKETMDVNSRAGHVEKTASDVEAPHVA</sequence>
<feature type="region of interest" description="Disordered" evidence="1">
    <location>
        <begin position="30"/>
        <end position="55"/>
    </location>
</feature>
<proteinExistence type="predicted"/>
<accession>A0A392W5X2</accession>
<evidence type="ECO:0000313" key="3">
    <source>
        <dbReference type="Proteomes" id="UP000265520"/>
    </source>
</evidence>
<feature type="compositionally biased region" description="Basic and acidic residues" evidence="1">
    <location>
        <begin position="40"/>
        <end position="55"/>
    </location>
</feature>
<comment type="caution">
    <text evidence="2">The sequence shown here is derived from an EMBL/GenBank/DDBJ whole genome shotgun (WGS) entry which is preliminary data.</text>
</comment>
<protein>
    <submittedName>
        <fullName evidence="2">Uncharacterized protein</fullName>
    </submittedName>
</protein>
<keyword evidence="3" id="KW-1185">Reference proteome</keyword>
<organism evidence="2 3">
    <name type="scientific">Trifolium medium</name>
    <dbReference type="NCBI Taxonomy" id="97028"/>
    <lineage>
        <taxon>Eukaryota</taxon>
        <taxon>Viridiplantae</taxon>
        <taxon>Streptophyta</taxon>
        <taxon>Embryophyta</taxon>
        <taxon>Tracheophyta</taxon>
        <taxon>Spermatophyta</taxon>
        <taxon>Magnoliopsida</taxon>
        <taxon>eudicotyledons</taxon>
        <taxon>Gunneridae</taxon>
        <taxon>Pentapetalae</taxon>
        <taxon>rosids</taxon>
        <taxon>fabids</taxon>
        <taxon>Fabales</taxon>
        <taxon>Fabaceae</taxon>
        <taxon>Papilionoideae</taxon>
        <taxon>50 kb inversion clade</taxon>
        <taxon>NPAAA clade</taxon>
        <taxon>Hologalegina</taxon>
        <taxon>IRL clade</taxon>
        <taxon>Trifolieae</taxon>
        <taxon>Trifolium</taxon>
    </lineage>
</organism>
<name>A0A392W5X2_9FABA</name>
<dbReference type="Proteomes" id="UP000265520">
    <property type="component" value="Unassembled WGS sequence"/>
</dbReference>
<dbReference type="EMBL" id="LXQA011360484">
    <property type="protein sequence ID" value="MCI94581.1"/>
    <property type="molecule type" value="Genomic_DNA"/>
</dbReference>
<dbReference type="AlphaFoldDB" id="A0A392W5X2"/>
<evidence type="ECO:0000313" key="2">
    <source>
        <dbReference type="EMBL" id="MCI94581.1"/>
    </source>
</evidence>
<feature type="non-terminal residue" evidence="2">
    <location>
        <position position="55"/>
    </location>
</feature>
<reference evidence="2 3" key="1">
    <citation type="journal article" date="2018" name="Front. Plant Sci.">
        <title>Red Clover (Trifolium pratense) and Zigzag Clover (T. medium) - A Picture of Genomic Similarities and Differences.</title>
        <authorList>
            <person name="Dluhosova J."/>
            <person name="Istvanek J."/>
            <person name="Nedelnik J."/>
            <person name="Repkova J."/>
        </authorList>
    </citation>
    <scope>NUCLEOTIDE SEQUENCE [LARGE SCALE GENOMIC DNA]</scope>
    <source>
        <strain evidence="3">cv. 10/8</strain>
        <tissue evidence="2">Leaf</tissue>
    </source>
</reference>
<evidence type="ECO:0000256" key="1">
    <source>
        <dbReference type="SAM" id="MobiDB-lite"/>
    </source>
</evidence>